<dbReference type="CDD" id="cd01941">
    <property type="entry name" value="YeiC_kinase_like"/>
    <property type="match status" value="1"/>
</dbReference>
<dbReference type="PROSITE" id="PS50956">
    <property type="entry name" value="HTH_ASNC_2"/>
    <property type="match status" value="1"/>
</dbReference>
<dbReference type="Gene3D" id="3.40.1190.20">
    <property type="match status" value="1"/>
</dbReference>
<comment type="caution">
    <text evidence="4">The sequence shown here is derived from an EMBL/GenBank/DDBJ whole genome shotgun (WGS) entry which is preliminary data.</text>
</comment>
<dbReference type="Proteomes" id="UP001203338">
    <property type="component" value="Unassembled WGS sequence"/>
</dbReference>
<keyword evidence="2 4" id="KW-0418">Kinase</keyword>
<dbReference type="InterPro" id="IPR011611">
    <property type="entry name" value="PfkB_dom"/>
</dbReference>
<dbReference type="InterPro" id="IPR002173">
    <property type="entry name" value="Carboh/pur_kinase_PfkB_CS"/>
</dbReference>
<keyword evidence="5" id="KW-1185">Reference proteome</keyword>
<dbReference type="GO" id="GO:0016301">
    <property type="term" value="F:kinase activity"/>
    <property type="evidence" value="ECO:0007669"/>
    <property type="project" value="UniProtKB-KW"/>
</dbReference>
<evidence type="ECO:0000313" key="4">
    <source>
        <dbReference type="EMBL" id="MCL6271511.1"/>
    </source>
</evidence>
<dbReference type="InterPro" id="IPR036390">
    <property type="entry name" value="WH_DNA-bd_sf"/>
</dbReference>
<dbReference type="Pfam" id="PF00294">
    <property type="entry name" value="PfkB"/>
    <property type="match status" value="1"/>
</dbReference>
<sequence length="362" mass="39120">MTGREQQILALIRGNPLISQKSLGEQLGISREAVANHIMNLTRKGYIRGKGYLLNDVLEVVVIGGCNLDIQGIPHKAGLKGDSLPGEVTMTPGGVGRNISENLARLGHQVRLISVVGDDDAGERLLTCTAEAGVDISSVHRLNNQRSPVYLSVLDAEHELVQAINDMDQMNSLTPDVLAEQSSGLRQSQAIVVDANVSCETLEYLFSRPQLPAIFADCVSASKAEKLKPWLSHIHCLKPNRMEASLLWGKAIETQEDLESCADWFHQQGVKQIFISLGEEGLFASNGERQLNVIPTPVEVVSCSGAGDALMAGLVHSHLNQFDLLQTANFAQACASLALEHHSTINPAISAGMVQNKLRTVQ</sequence>
<dbReference type="InterPro" id="IPR036388">
    <property type="entry name" value="WH-like_DNA-bd_sf"/>
</dbReference>
<name>A0ABT0PKK6_9GAMM</name>
<evidence type="ECO:0000259" key="3">
    <source>
        <dbReference type="PROSITE" id="PS50956"/>
    </source>
</evidence>
<evidence type="ECO:0000256" key="1">
    <source>
        <dbReference type="ARBA" id="ARBA00022679"/>
    </source>
</evidence>
<evidence type="ECO:0000313" key="5">
    <source>
        <dbReference type="Proteomes" id="UP001203338"/>
    </source>
</evidence>
<dbReference type="PANTHER" id="PTHR10584:SF166">
    <property type="entry name" value="RIBOKINASE"/>
    <property type="match status" value="1"/>
</dbReference>
<organism evidence="4 5">
    <name type="scientific">Parendozoicomonas callyspongiae</name>
    <dbReference type="NCBI Taxonomy" id="2942213"/>
    <lineage>
        <taxon>Bacteria</taxon>
        <taxon>Pseudomonadati</taxon>
        <taxon>Pseudomonadota</taxon>
        <taxon>Gammaproteobacteria</taxon>
        <taxon>Oceanospirillales</taxon>
        <taxon>Endozoicomonadaceae</taxon>
        <taxon>Parendozoicomonas</taxon>
    </lineage>
</organism>
<accession>A0ABT0PKK6</accession>
<dbReference type="EMBL" id="JAMFLX010000026">
    <property type="protein sequence ID" value="MCL6271511.1"/>
    <property type="molecule type" value="Genomic_DNA"/>
</dbReference>
<dbReference type="Gene3D" id="1.10.10.10">
    <property type="entry name" value="Winged helix-like DNA-binding domain superfamily/Winged helix DNA-binding domain"/>
    <property type="match status" value="1"/>
</dbReference>
<feature type="domain" description="HTH asnC-type" evidence="3">
    <location>
        <begin position="1"/>
        <end position="74"/>
    </location>
</feature>
<dbReference type="InterPro" id="IPR000485">
    <property type="entry name" value="AsnC-type_HTH_dom"/>
</dbReference>
<dbReference type="PANTHER" id="PTHR10584">
    <property type="entry name" value="SUGAR KINASE"/>
    <property type="match status" value="1"/>
</dbReference>
<dbReference type="Pfam" id="PF13412">
    <property type="entry name" value="HTH_24"/>
    <property type="match status" value="1"/>
</dbReference>
<keyword evidence="1" id="KW-0808">Transferase</keyword>
<reference evidence="4 5" key="1">
    <citation type="submission" date="2022-05" db="EMBL/GenBank/DDBJ databases">
        <authorList>
            <person name="Park J.-S."/>
        </authorList>
    </citation>
    <scope>NUCLEOTIDE SEQUENCE [LARGE SCALE GENOMIC DNA]</scope>
    <source>
        <strain evidence="4 5">2012CJ34-2</strain>
    </source>
</reference>
<proteinExistence type="predicted"/>
<dbReference type="SUPFAM" id="SSF46785">
    <property type="entry name" value="Winged helix' DNA-binding domain"/>
    <property type="match status" value="1"/>
</dbReference>
<evidence type="ECO:0000256" key="2">
    <source>
        <dbReference type="ARBA" id="ARBA00022777"/>
    </source>
</evidence>
<dbReference type="PROSITE" id="PS00583">
    <property type="entry name" value="PFKB_KINASES_1"/>
    <property type="match status" value="1"/>
</dbReference>
<dbReference type="SUPFAM" id="SSF53613">
    <property type="entry name" value="Ribokinase-like"/>
    <property type="match status" value="1"/>
</dbReference>
<dbReference type="RefSeq" id="WP_249701128.1">
    <property type="nucleotide sequence ID" value="NZ_JAMFLX010000026.1"/>
</dbReference>
<dbReference type="InterPro" id="IPR029056">
    <property type="entry name" value="Ribokinase-like"/>
</dbReference>
<gene>
    <name evidence="4" type="ORF">M3P05_16460</name>
</gene>
<protein>
    <submittedName>
        <fullName evidence="4">PfkB family carbohydrate kinase</fullName>
    </submittedName>
</protein>